<evidence type="ECO:0000313" key="2">
    <source>
        <dbReference type="EMBL" id="EPX84653.1"/>
    </source>
</evidence>
<dbReference type="PANTHER" id="PTHR46401:SF2">
    <property type="entry name" value="GLYCOSYLTRANSFERASE WBBK-RELATED"/>
    <property type="match status" value="1"/>
</dbReference>
<dbReference type="STRING" id="1123069.ruthe_02013"/>
<reference evidence="2 3" key="1">
    <citation type="journal article" date="2013" name="Stand. Genomic Sci.">
        <title>Genome sequence of the reddish-pigmented Rubellimicrobium thermophilum type strain (DSM 16684(T)), a member of the Roseobacter clade.</title>
        <authorList>
            <person name="Fiebig A."/>
            <person name="Riedel T."/>
            <person name="Gronow S."/>
            <person name="Petersen J."/>
            <person name="Klenk H.P."/>
            <person name="Goker M."/>
        </authorList>
    </citation>
    <scope>NUCLEOTIDE SEQUENCE [LARGE SCALE GENOMIC DNA]</scope>
    <source>
        <strain evidence="2 3">DSM 16684</strain>
    </source>
</reference>
<dbReference type="GO" id="GO:0016757">
    <property type="term" value="F:glycosyltransferase activity"/>
    <property type="evidence" value="ECO:0007669"/>
    <property type="project" value="TreeGrafter"/>
</dbReference>
<keyword evidence="3" id="KW-1185">Reference proteome</keyword>
<protein>
    <submittedName>
        <fullName evidence="2">Glycosyltransferase</fullName>
    </submittedName>
</protein>
<accession>S9QYF1</accession>
<dbReference type="Gene3D" id="3.40.50.2000">
    <property type="entry name" value="Glycogen Phosphorylase B"/>
    <property type="match status" value="1"/>
</dbReference>
<dbReference type="OrthoDB" id="9807795at2"/>
<comment type="caution">
    <text evidence="2">The sequence shown here is derived from an EMBL/GenBank/DDBJ whole genome shotgun (WGS) entry which is preliminary data.</text>
</comment>
<dbReference type="Proteomes" id="UP000015346">
    <property type="component" value="Unassembled WGS sequence"/>
</dbReference>
<dbReference type="PANTHER" id="PTHR46401">
    <property type="entry name" value="GLYCOSYLTRANSFERASE WBBK-RELATED"/>
    <property type="match status" value="1"/>
</dbReference>
<dbReference type="EMBL" id="AOLV01000020">
    <property type="protein sequence ID" value="EPX84653.1"/>
    <property type="molecule type" value="Genomic_DNA"/>
</dbReference>
<dbReference type="GO" id="GO:0009103">
    <property type="term" value="P:lipopolysaccharide biosynthetic process"/>
    <property type="evidence" value="ECO:0007669"/>
    <property type="project" value="TreeGrafter"/>
</dbReference>
<organism evidence="2 3">
    <name type="scientific">Rubellimicrobium thermophilum DSM 16684</name>
    <dbReference type="NCBI Taxonomy" id="1123069"/>
    <lineage>
        <taxon>Bacteria</taxon>
        <taxon>Pseudomonadati</taxon>
        <taxon>Pseudomonadota</taxon>
        <taxon>Alphaproteobacteria</taxon>
        <taxon>Rhodobacterales</taxon>
        <taxon>Roseobacteraceae</taxon>
        <taxon>Rubellimicrobium</taxon>
    </lineage>
</organism>
<evidence type="ECO:0000313" key="3">
    <source>
        <dbReference type="Proteomes" id="UP000015346"/>
    </source>
</evidence>
<proteinExistence type="predicted"/>
<dbReference type="Pfam" id="PF13692">
    <property type="entry name" value="Glyco_trans_1_4"/>
    <property type="match status" value="1"/>
</dbReference>
<gene>
    <name evidence="2" type="ORF">ruthe_02013</name>
</gene>
<name>S9QYF1_9RHOB</name>
<dbReference type="SUPFAM" id="SSF53756">
    <property type="entry name" value="UDP-Glycosyltransferase/glycogen phosphorylase"/>
    <property type="match status" value="1"/>
</dbReference>
<dbReference type="RefSeq" id="WP_021098097.1">
    <property type="nucleotide sequence ID" value="NZ_KE557321.1"/>
</dbReference>
<sequence length="966" mass="106201">MKHQDEGLNLLIRPEQPEIRSGWSVRTVDARRSLIHLRGWILSAARPERVEFAKADGTVLFSSDLTERRPDVSARLDLPGAESFGFNLVQPTDLIPGETLTARFLDFEGQTIHVSEVQLTEGVVRASVTDGGVLKNSLSLSEAVLVGLEGDFLLRGWASPHLGVAQIRFMIEGDLVGFCTLNAHRTDLSDRTSAGDSEHPGNNAFVFQGHRPGIMPGTPVVAVFHDRNGRLLGEASRPLSYEFRLHDFRAIYDTESRQLRVKGALFSDRQIRALAVQFQSGRSHAITRLFLPRPQDVRFDPRGRTLYSGFEDRIPHVGEGDSRNLHLELFYADGGQRRWRVPITALAFDEPEAAIDEITIDWVTSSLSVKGWYRSFEPVTDVEIHLGEERVFGIPLCTANEQVQKQFGFRGPMAQGFTVSGPLDTAVDHPEALFAPAVPARLALRRKRQILLDNPALPVAVKARIGAMTGLVFDRRKNLFHAEGYLAMPRIPARAQLLINDRPVDEPLPFSLSMHEGIGHFSFTRIINHAMPPGSQVKLRFVDDRGQVLGDLAAGDTPLLSVSRQGGVDGLSSEQLAAHLVKRYLAVPRAKTPTICFIYQGSVTFAAGGGIQRLLDLMQSAHAAGYRTVLIDRSEPWSLSMWPDTYRAMRAYCDVHLPILQAYKPLIIKELSAALKAEPDRLPKGFAPLGKPMAEHLADSLMKSDPSSRSSSAALAARIDPQFLAIAATITNLLDAEVVISSHVWSAPLHDLLLPTTFGLIDTVDVQSLRARIFHDAHNRLGADVVPDPAKYDIDEEEELRLLSKAKALLTISSVEQDFLAERIAPARLVLAGLTARSGEPLPPAPDDSAEILFVGNIYEPNVDGISLFLDRAWPEVIAAIPQARLRIAGRVCEALKRFSRLPGVALLGPVEDLESCYRQAALVLNPVRFGTGASVKLVEAMAFGRAVVTTPAGLRATRRPPMQRP</sequence>
<dbReference type="HOGENOM" id="CLU_306505_0_0_5"/>
<keyword evidence="1 2" id="KW-0808">Transferase</keyword>
<dbReference type="AlphaFoldDB" id="S9QYF1"/>
<evidence type="ECO:0000256" key="1">
    <source>
        <dbReference type="ARBA" id="ARBA00022679"/>
    </source>
</evidence>